<dbReference type="AlphaFoldDB" id="A0A418SY06"/>
<evidence type="ECO:0000313" key="2">
    <source>
        <dbReference type="EMBL" id="RJE85844.1"/>
    </source>
</evidence>
<name>A0A418SY06_9RHOB</name>
<dbReference type="InterPro" id="IPR029058">
    <property type="entry name" value="AB_hydrolase_fold"/>
</dbReference>
<evidence type="ECO:0000259" key="1">
    <source>
        <dbReference type="Pfam" id="PF12697"/>
    </source>
</evidence>
<reference evidence="3" key="1">
    <citation type="submission" date="2018-09" db="EMBL/GenBank/DDBJ databases">
        <title>Acidovorax cavernicola nov. sp. isolated from Gruta de las Maravillas (Aracena, Spain).</title>
        <authorList>
            <person name="Jurado V."/>
            <person name="Gutierrez-Patricio S."/>
            <person name="Gonzalez-Pimentel J.L."/>
            <person name="Miller A.Z."/>
            <person name="Laiz L."/>
            <person name="Saiz-Jimenez C."/>
        </authorList>
    </citation>
    <scope>NUCLEOTIDE SEQUENCE [LARGE SCALE GENOMIC DNA]</scope>
    <source>
        <strain evidence="3">1011MAR3C25</strain>
    </source>
</reference>
<dbReference type="Gene3D" id="3.40.50.1820">
    <property type="entry name" value="alpha/beta hydrolase"/>
    <property type="match status" value="1"/>
</dbReference>
<organism evidence="2 3">
    <name type="scientific">Paracoccus onubensis</name>
    <dbReference type="NCBI Taxonomy" id="1675788"/>
    <lineage>
        <taxon>Bacteria</taxon>
        <taxon>Pseudomonadati</taxon>
        <taxon>Pseudomonadota</taxon>
        <taxon>Alphaproteobacteria</taxon>
        <taxon>Rhodobacterales</taxon>
        <taxon>Paracoccaceae</taxon>
        <taxon>Paracoccus</taxon>
    </lineage>
</organism>
<dbReference type="Pfam" id="PF12697">
    <property type="entry name" value="Abhydrolase_6"/>
    <property type="match status" value="1"/>
</dbReference>
<dbReference type="SUPFAM" id="SSF53474">
    <property type="entry name" value="alpha/beta-Hydrolases"/>
    <property type="match status" value="1"/>
</dbReference>
<dbReference type="OrthoDB" id="8263625at2"/>
<accession>A0A418SY06</accession>
<sequence length="320" mass="35639">MYQVQLEDGGHDPPAEEIQMDLLTDIQLNAAQYARMDDGAEIAFRRWTKPKSKRIIISHGNGLAIDGFWKFGMALASEFEVIAFDLRNHGQSPRSPHPANPWPRYIADIPYVFDAISEIFGKKETHGAFHSMAAASTLIAQSLTPRPWATLTLFEPPIPAATRPNLVADFNERQCAMAGRARRRRRYFTDPKQLADSFKRADSFSGICDLSLDLLARGSVYCSDASPEEPWELVLSPDNEARNFDAGILSDYWENLGSVETAVQLIVGDPATHDMPNLPEIAAEMAASFGFPITSVPETNHFMQLQNPGLCAQHIFDFAR</sequence>
<dbReference type="GO" id="GO:0016787">
    <property type="term" value="F:hydrolase activity"/>
    <property type="evidence" value="ECO:0007669"/>
    <property type="project" value="UniProtKB-KW"/>
</dbReference>
<dbReference type="InterPro" id="IPR000073">
    <property type="entry name" value="AB_hydrolase_1"/>
</dbReference>
<keyword evidence="3" id="KW-1185">Reference proteome</keyword>
<keyword evidence="2" id="KW-0378">Hydrolase</keyword>
<comment type="caution">
    <text evidence="2">The sequence shown here is derived from an EMBL/GenBank/DDBJ whole genome shotgun (WGS) entry which is preliminary data.</text>
</comment>
<evidence type="ECO:0000313" key="3">
    <source>
        <dbReference type="Proteomes" id="UP000284202"/>
    </source>
</evidence>
<dbReference type="Proteomes" id="UP000284202">
    <property type="component" value="Unassembled WGS sequence"/>
</dbReference>
<proteinExistence type="predicted"/>
<dbReference type="EMBL" id="QZCG01000005">
    <property type="protein sequence ID" value="RJE85844.1"/>
    <property type="molecule type" value="Genomic_DNA"/>
</dbReference>
<protein>
    <submittedName>
        <fullName evidence="2">Alpha/beta hydrolase</fullName>
    </submittedName>
</protein>
<gene>
    <name evidence="2" type="ORF">D3P04_08815</name>
</gene>
<feature type="domain" description="AB hydrolase-1" evidence="1">
    <location>
        <begin position="56"/>
        <end position="312"/>
    </location>
</feature>